<evidence type="ECO:0000313" key="1">
    <source>
        <dbReference type="EMBL" id="GBL62636.1"/>
    </source>
</evidence>
<evidence type="ECO:0000313" key="2">
    <source>
        <dbReference type="Proteomes" id="UP000499080"/>
    </source>
</evidence>
<dbReference type="OrthoDB" id="291007at2759"/>
<dbReference type="EMBL" id="BGPR01152239">
    <property type="protein sequence ID" value="GBL62636.1"/>
    <property type="molecule type" value="Genomic_DNA"/>
</dbReference>
<reference evidence="1 2" key="1">
    <citation type="journal article" date="2019" name="Sci. Rep.">
        <title>Orb-weaving spider Araneus ventricosus genome elucidates the spidroin gene catalogue.</title>
        <authorList>
            <person name="Kono N."/>
            <person name="Nakamura H."/>
            <person name="Ohtoshi R."/>
            <person name="Moran D.A.P."/>
            <person name="Shinohara A."/>
            <person name="Yoshida Y."/>
            <person name="Fujiwara M."/>
            <person name="Mori M."/>
            <person name="Tomita M."/>
            <person name="Arakawa K."/>
        </authorList>
    </citation>
    <scope>NUCLEOTIDE SEQUENCE [LARGE SCALE GENOMIC DNA]</scope>
</reference>
<organism evidence="1 2">
    <name type="scientific">Araneus ventricosus</name>
    <name type="common">Orbweaver spider</name>
    <name type="synonym">Epeira ventricosa</name>
    <dbReference type="NCBI Taxonomy" id="182803"/>
    <lineage>
        <taxon>Eukaryota</taxon>
        <taxon>Metazoa</taxon>
        <taxon>Ecdysozoa</taxon>
        <taxon>Arthropoda</taxon>
        <taxon>Chelicerata</taxon>
        <taxon>Arachnida</taxon>
        <taxon>Araneae</taxon>
        <taxon>Araneomorphae</taxon>
        <taxon>Entelegynae</taxon>
        <taxon>Araneoidea</taxon>
        <taxon>Araneidae</taxon>
        <taxon>Araneus</taxon>
    </lineage>
</organism>
<dbReference type="AlphaFoldDB" id="A0A4Y1ZQW9"/>
<protein>
    <submittedName>
        <fullName evidence="1">Uncharacterized protein</fullName>
    </submittedName>
</protein>
<comment type="caution">
    <text evidence="1">The sequence shown here is derived from an EMBL/GenBank/DDBJ whole genome shotgun (WGS) entry which is preliminary data.</text>
</comment>
<proteinExistence type="predicted"/>
<sequence>MENSTYFSVAGQKLECEGIVVEFSHCLSALDASTSCTIVHELGHSIHGALAQRSNRDQYITIDEENILQCKFFSFVRLLGLLLGSKKTPT</sequence>
<name>A0A4Y1ZQW9_ARAVE</name>
<gene>
    <name evidence="1" type="ORF">AVEN_192763_1</name>
</gene>
<accession>A0A4Y1ZQW9</accession>
<dbReference type="Proteomes" id="UP000499080">
    <property type="component" value="Unassembled WGS sequence"/>
</dbReference>
<keyword evidence="2" id="KW-1185">Reference proteome</keyword>